<name>A0A4Q7ZUY6_9ACTN</name>
<comment type="caution">
    <text evidence="2">The sequence shown here is derived from an EMBL/GenBank/DDBJ whole genome shotgun (WGS) entry which is preliminary data.</text>
</comment>
<dbReference type="OrthoDB" id="5125307at2"/>
<keyword evidence="3" id="KW-1185">Reference proteome</keyword>
<accession>A0A4Q7ZUY6</accession>
<feature type="transmembrane region" description="Helical" evidence="1">
    <location>
        <begin position="47"/>
        <end position="68"/>
    </location>
</feature>
<feature type="transmembrane region" description="Helical" evidence="1">
    <location>
        <begin position="12"/>
        <end position="32"/>
    </location>
</feature>
<evidence type="ECO:0000313" key="3">
    <source>
        <dbReference type="Proteomes" id="UP000292564"/>
    </source>
</evidence>
<dbReference type="RefSeq" id="WP_130512767.1">
    <property type="nucleotide sequence ID" value="NZ_SHKY01000001.1"/>
</dbReference>
<protein>
    <recommendedName>
        <fullName evidence="4">DUF5652 domain-containing protein</fullName>
    </recommendedName>
</protein>
<dbReference type="AlphaFoldDB" id="A0A4Q7ZUY6"/>
<dbReference type="EMBL" id="SHKY01000001">
    <property type="protein sequence ID" value="RZU54409.1"/>
    <property type="molecule type" value="Genomic_DNA"/>
</dbReference>
<proteinExistence type="predicted"/>
<dbReference type="Proteomes" id="UP000292564">
    <property type="component" value="Unassembled WGS sequence"/>
</dbReference>
<evidence type="ECO:0008006" key="4">
    <source>
        <dbReference type="Google" id="ProtNLM"/>
    </source>
</evidence>
<reference evidence="2 3" key="1">
    <citation type="submission" date="2019-02" db="EMBL/GenBank/DDBJ databases">
        <title>Sequencing the genomes of 1000 actinobacteria strains.</title>
        <authorList>
            <person name="Klenk H.-P."/>
        </authorList>
    </citation>
    <scope>NUCLEOTIDE SEQUENCE [LARGE SCALE GENOMIC DNA]</scope>
    <source>
        <strain evidence="2 3">DSM 45162</strain>
    </source>
</reference>
<organism evidence="2 3">
    <name type="scientific">Krasilnikovia cinnamomea</name>
    <dbReference type="NCBI Taxonomy" id="349313"/>
    <lineage>
        <taxon>Bacteria</taxon>
        <taxon>Bacillati</taxon>
        <taxon>Actinomycetota</taxon>
        <taxon>Actinomycetes</taxon>
        <taxon>Micromonosporales</taxon>
        <taxon>Micromonosporaceae</taxon>
        <taxon>Krasilnikovia</taxon>
    </lineage>
</organism>
<gene>
    <name evidence="2" type="ORF">EV385_6360</name>
</gene>
<sequence length="72" mass="7922">MGRRWNELSQGQRGFIILAAVAESAIKAAMLIDLKRRPADQVRGPKWLWASSALVNSAGILPAAYFIVGRTR</sequence>
<evidence type="ECO:0000256" key="1">
    <source>
        <dbReference type="SAM" id="Phobius"/>
    </source>
</evidence>
<keyword evidence="1" id="KW-0812">Transmembrane</keyword>
<keyword evidence="1" id="KW-1133">Transmembrane helix</keyword>
<keyword evidence="1" id="KW-0472">Membrane</keyword>
<evidence type="ECO:0000313" key="2">
    <source>
        <dbReference type="EMBL" id="RZU54409.1"/>
    </source>
</evidence>